<proteinExistence type="predicted"/>
<evidence type="ECO:0000259" key="1">
    <source>
        <dbReference type="PROSITE" id="PS50943"/>
    </source>
</evidence>
<accession>A0A7Y4LAM5</accession>
<dbReference type="RefSeq" id="WP_171587836.1">
    <property type="nucleotide sequence ID" value="NZ_JABGBO010000002.1"/>
</dbReference>
<dbReference type="PANTHER" id="PTHR40275:SF1">
    <property type="entry name" value="SSL7038 PROTEIN"/>
    <property type="match status" value="1"/>
</dbReference>
<dbReference type="InterPro" id="IPR014057">
    <property type="entry name" value="HI1420"/>
</dbReference>
<reference evidence="2 3" key="1">
    <citation type="submission" date="2020-05" db="EMBL/GenBank/DDBJ databases">
        <authorList>
            <person name="Niu N."/>
        </authorList>
    </citation>
    <scope>NUCLEOTIDE SEQUENCE [LARGE SCALE GENOMIC DNA]</scope>
    <source>
        <strain evidence="2 3">LMG10982</strain>
    </source>
</reference>
<dbReference type="Gene3D" id="1.10.260.40">
    <property type="entry name" value="lambda repressor-like DNA-binding domains"/>
    <property type="match status" value="1"/>
</dbReference>
<comment type="caution">
    <text evidence="2">The sequence shown here is derived from an EMBL/GenBank/DDBJ whole genome shotgun (WGS) entry which is preliminary data.</text>
</comment>
<dbReference type="PANTHER" id="PTHR40275">
    <property type="entry name" value="SSL7038 PROTEIN"/>
    <property type="match status" value="1"/>
</dbReference>
<dbReference type="EMBL" id="JABGBO010000002">
    <property type="protein sequence ID" value="NOL48836.1"/>
    <property type="molecule type" value="Genomic_DNA"/>
</dbReference>
<dbReference type="GO" id="GO:0003677">
    <property type="term" value="F:DNA binding"/>
    <property type="evidence" value="ECO:0007669"/>
    <property type="project" value="InterPro"/>
</dbReference>
<dbReference type="InterPro" id="IPR001387">
    <property type="entry name" value="Cro/C1-type_HTH"/>
</dbReference>
<evidence type="ECO:0000313" key="2">
    <source>
        <dbReference type="EMBL" id="NOL48836.1"/>
    </source>
</evidence>
<gene>
    <name evidence="2" type="ORF">HKX40_01595</name>
</gene>
<dbReference type="CDD" id="cd00093">
    <property type="entry name" value="HTH_XRE"/>
    <property type="match status" value="1"/>
</dbReference>
<keyword evidence="3" id="KW-1185">Reference proteome</keyword>
<feature type="domain" description="HTH cro/C1-type" evidence="1">
    <location>
        <begin position="60"/>
        <end position="100"/>
    </location>
</feature>
<dbReference type="SUPFAM" id="SSF47413">
    <property type="entry name" value="lambda repressor-like DNA-binding domains"/>
    <property type="match status" value="1"/>
</dbReference>
<dbReference type="InterPro" id="IPR010982">
    <property type="entry name" value="Lambda_DNA-bd_dom_sf"/>
</dbReference>
<evidence type="ECO:0000313" key="3">
    <source>
        <dbReference type="Proteomes" id="UP000541421"/>
    </source>
</evidence>
<dbReference type="Pfam" id="PF21716">
    <property type="entry name" value="dnstrm_HI1420"/>
    <property type="match status" value="1"/>
</dbReference>
<dbReference type="NCBIfam" id="TIGR02684">
    <property type="entry name" value="dnstrm_HI1420"/>
    <property type="match status" value="1"/>
</dbReference>
<name>A0A7Y4LAM5_9BURK</name>
<organism evidence="2 3">
    <name type="scientific">Pelistega europaea</name>
    <dbReference type="NCBI Taxonomy" id="106147"/>
    <lineage>
        <taxon>Bacteria</taxon>
        <taxon>Pseudomonadati</taxon>
        <taxon>Pseudomonadota</taxon>
        <taxon>Betaproteobacteria</taxon>
        <taxon>Burkholderiales</taxon>
        <taxon>Alcaligenaceae</taxon>
        <taxon>Pelistega</taxon>
    </lineage>
</organism>
<sequence length="102" mass="11061">MNATKKYGVKSWDLANFLYSERLIQGYLAEALKASIEDNNPSLFIDALSTAARAYGMHNLAEATGLDRAGLYRALRSGSKPQFATIIKIAHALKVDLTSLAG</sequence>
<protein>
    <submittedName>
        <fullName evidence="2">Putative addiction module antidote protein</fullName>
    </submittedName>
</protein>
<dbReference type="PROSITE" id="PS50943">
    <property type="entry name" value="HTH_CROC1"/>
    <property type="match status" value="1"/>
</dbReference>
<dbReference type="AlphaFoldDB" id="A0A7Y4LAM5"/>
<dbReference type="Proteomes" id="UP000541421">
    <property type="component" value="Unassembled WGS sequence"/>
</dbReference>